<dbReference type="NCBIfam" id="NF007216">
    <property type="entry name" value="PRK09638.1"/>
    <property type="match status" value="1"/>
</dbReference>
<organism evidence="8 9">
    <name type="scientific">Paenibacillus agaridevorans</name>
    <dbReference type="NCBI Taxonomy" id="171404"/>
    <lineage>
        <taxon>Bacteria</taxon>
        <taxon>Bacillati</taxon>
        <taxon>Bacillota</taxon>
        <taxon>Bacilli</taxon>
        <taxon>Bacillales</taxon>
        <taxon>Paenibacillaceae</taxon>
        <taxon>Paenibacillus</taxon>
    </lineage>
</organism>
<evidence type="ECO:0000259" key="7">
    <source>
        <dbReference type="Pfam" id="PF04545"/>
    </source>
</evidence>
<dbReference type="GO" id="GO:0006352">
    <property type="term" value="P:DNA-templated transcription initiation"/>
    <property type="evidence" value="ECO:0007669"/>
    <property type="project" value="InterPro"/>
</dbReference>
<dbReference type="PANTHER" id="PTHR43133">
    <property type="entry name" value="RNA POLYMERASE ECF-TYPE SIGMA FACTO"/>
    <property type="match status" value="1"/>
</dbReference>
<dbReference type="GO" id="GO:0016987">
    <property type="term" value="F:sigma factor activity"/>
    <property type="evidence" value="ECO:0007669"/>
    <property type="project" value="UniProtKB-KW"/>
</dbReference>
<dbReference type="Gene3D" id="1.10.10.10">
    <property type="entry name" value="Winged helix-like DNA-binding domain superfamily/Winged helix DNA-binding domain"/>
    <property type="match status" value="1"/>
</dbReference>
<feature type="domain" description="RNA polymerase sigma-70 region 2" evidence="6">
    <location>
        <begin position="22"/>
        <end position="89"/>
    </location>
</feature>
<gene>
    <name evidence="8" type="ORF">PAT3040_06664</name>
</gene>
<dbReference type="InterPro" id="IPR013324">
    <property type="entry name" value="RNA_pol_sigma_r3/r4-like"/>
</dbReference>
<accession>A0A2R5EYM3</accession>
<dbReference type="InterPro" id="IPR039425">
    <property type="entry name" value="RNA_pol_sigma-70-like"/>
</dbReference>
<evidence type="ECO:0000256" key="3">
    <source>
        <dbReference type="ARBA" id="ARBA00023082"/>
    </source>
</evidence>
<dbReference type="SUPFAM" id="SSF88659">
    <property type="entry name" value="Sigma3 and sigma4 domains of RNA polymerase sigma factors"/>
    <property type="match status" value="1"/>
</dbReference>
<dbReference type="Gene3D" id="1.10.1740.10">
    <property type="match status" value="1"/>
</dbReference>
<feature type="domain" description="RNA polymerase sigma-70 region 4" evidence="7">
    <location>
        <begin position="120"/>
        <end position="169"/>
    </location>
</feature>
<dbReference type="NCBIfam" id="TIGR02937">
    <property type="entry name" value="sigma70-ECF"/>
    <property type="match status" value="1"/>
</dbReference>
<dbReference type="AlphaFoldDB" id="A0A2R5EYM3"/>
<dbReference type="RefSeq" id="WP_108996026.1">
    <property type="nucleotide sequence ID" value="NZ_BDQX01000430.1"/>
</dbReference>
<comment type="caution">
    <text evidence="8">The sequence shown here is derived from an EMBL/GenBank/DDBJ whole genome shotgun (WGS) entry which is preliminary data.</text>
</comment>
<dbReference type="InterPro" id="IPR007627">
    <property type="entry name" value="RNA_pol_sigma70_r2"/>
</dbReference>
<dbReference type="SUPFAM" id="SSF88946">
    <property type="entry name" value="Sigma2 domain of RNA polymerase sigma factors"/>
    <property type="match status" value="1"/>
</dbReference>
<keyword evidence="2" id="KW-0805">Transcription regulation</keyword>
<evidence type="ECO:0000256" key="2">
    <source>
        <dbReference type="ARBA" id="ARBA00023015"/>
    </source>
</evidence>
<dbReference type="CDD" id="cd06171">
    <property type="entry name" value="Sigma70_r4"/>
    <property type="match status" value="1"/>
</dbReference>
<dbReference type="EMBL" id="BDQX01000430">
    <property type="protein sequence ID" value="GBG11816.1"/>
    <property type="molecule type" value="Genomic_DNA"/>
</dbReference>
<keyword evidence="9" id="KW-1185">Reference proteome</keyword>
<dbReference type="InterPro" id="IPR036388">
    <property type="entry name" value="WH-like_DNA-bd_sf"/>
</dbReference>
<keyword evidence="4" id="KW-0238">DNA-binding</keyword>
<evidence type="ECO:0000256" key="4">
    <source>
        <dbReference type="ARBA" id="ARBA00023125"/>
    </source>
</evidence>
<evidence type="ECO:0000313" key="9">
    <source>
        <dbReference type="Proteomes" id="UP000245202"/>
    </source>
</evidence>
<reference evidence="8 9" key="1">
    <citation type="submission" date="2017-08" db="EMBL/GenBank/DDBJ databases">
        <title>Substantial Increase in Enzyme Production by Combined Drug-Resistance Mutations in Paenibacillus agaridevorans.</title>
        <authorList>
            <person name="Tanaka Y."/>
            <person name="Funane K."/>
            <person name="Hosaka T."/>
            <person name="Shiwa Y."/>
            <person name="Fujita N."/>
            <person name="Miyazaki T."/>
            <person name="Yoshikawa H."/>
            <person name="Murakami K."/>
            <person name="Kasahara K."/>
            <person name="Inaoka T."/>
            <person name="Hiraga Y."/>
            <person name="Ochi K."/>
        </authorList>
    </citation>
    <scope>NUCLEOTIDE SEQUENCE [LARGE SCALE GENOMIC DNA]</scope>
    <source>
        <strain evidence="8 9">T-3040</strain>
    </source>
</reference>
<name>A0A2R5EYM3_9BACL</name>
<evidence type="ECO:0000256" key="1">
    <source>
        <dbReference type="ARBA" id="ARBA00010641"/>
    </source>
</evidence>
<dbReference type="Pfam" id="PF04542">
    <property type="entry name" value="Sigma70_r2"/>
    <property type="match status" value="1"/>
</dbReference>
<dbReference type="InterPro" id="IPR014284">
    <property type="entry name" value="RNA_pol_sigma-70_dom"/>
</dbReference>
<protein>
    <submittedName>
        <fullName evidence="8">RNA polymerase sigma factor SigY</fullName>
    </submittedName>
</protein>
<comment type="similarity">
    <text evidence="1">Belongs to the sigma-70 factor family. ECF subfamily.</text>
</comment>
<dbReference type="GO" id="GO:0003677">
    <property type="term" value="F:DNA binding"/>
    <property type="evidence" value="ECO:0007669"/>
    <property type="project" value="UniProtKB-KW"/>
</dbReference>
<dbReference type="PANTHER" id="PTHR43133:SF60">
    <property type="entry name" value="RNA POLYMERASE SIGMA FACTOR SIGV"/>
    <property type="match status" value="1"/>
</dbReference>
<dbReference type="Proteomes" id="UP000245202">
    <property type="component" value="Unassembled WGS sequence"/>
</dbReference>
<sequence length="176" mass="20689">MEDEPKLVQLAIRGDTGALSELLRRNYVFLYQYALKLTMDRNRAEDIVQETALKAIEHIALFQGGSKFSTWLITIASRLVIDKARRSKRERRWLTEERYTRGFRFEVTSRLDEWPDAVEALAGLPEHHRVPILLKYYYGYSQEEISEMLKVPTGTIKSRLHAGIRRLREELRGHEQ</sequence>
<dbReference type="Pfam" id="PF04545">
    <property type="entry name" value="Sigma70_r4"/>
    <property type="match status" value="1"/>
</dbReference>
<evidence type="ECO:0000259" key="6">
    <source>
        <dbReference type="Pfam" id="PF04542"/>
    </source>
</evidence>
<keyword evidence="3" id="KW-0731">Sigma factor</keyword>
<evidence type="ECO:0000256" key="5">
    <source>
        <dbReference type="ARBA" id="ARBA00023163"/>
    </source>
</evidence>
<dbReference type="InterPro" id="IPR013325">
    <property type="entry name" value="RNA_pol_sigma_r2"/>
</dbReference>
<keyword evidence="5" id="KW-0804">Transcription</keyword>
<dbReference type="InterPro" id="IPR007630">
    <property type="entry name" value="RNA_pol_sigma70_r4"/>
</dbReference>
<evidence type="ECO:0000313" key="8">
    <source>
        <dbReference type="EMBL" id="GBG11816.1"/>
    </source>
</evidence>
<proteinExistence type="inferred from homology"/>